<dbReference type="Gene3D" id="1.20.140.10">
    <property type="entry name" value="Butyryl-CoA Dehydrogenase, subunit A, domain 3"/>
    <property type="match status" value="1"/>
</dbReference>
<comment type="similarity">
    <text evidence="1 4">Belongs to the acyl-CoA dehydrogenase family.</text>
</comment>
<dbReference type="InterPro" id="IPR006091">
    <property type="entry name" value="Acyl-CoA_Oxase/DH_mid-dom"/>
</dbReference>
<dbReference type="Pfam" id="PF00441">
    <property type="entry name" value="Acyl-CoA_dh_1"/>
    <property type="match status" value="1"/>
</dbReference>
<dbReference type="InterPro" id="IPR009100">
    <property type="entry name" value="AcylCoA_DH/oxidase_NM_dom_sf"/>
</dbReference>
<name>A0A084IKF8_SALHC</name>
<evidence type="ECO:0000256" key="1">
    <source>
        <dbReference type="ARBA" id="ARBA00009347"/>
    </source>
</evidence>
<dbReference type="STRING" id="1304275.C41B8_11403"/>
<dbReference type="SUPFAM" id="SSF47203">
    <property type="entry name" value="Acyl-CoA dehydrogenase C-terminal domain-like"/>
    <property type="match status" value="1"/>
</dbReference>
<dbReference type="PANTHER" id="PTHR42707">
    <property type="entry name" value="ACYL-COA DEHYDROGENASE"/>
    <property type="match status" value="1"/>
</dbReference>
<dbReference type="SUPFAM" id="SSF56645">
    <property type="entry name" value="Acyl-CoA dehydrogenase NM domain-like"/>
    <property type="match status" value="1"/>
</dbReference>
<sequence length="563" mass="61310">MLNRRNIRIPLEPSVHRNPYRPRRELATHTVTNQAPPLVDYNAFTTDTALNAALEREGGDWGRDRAVAYGDIAGGELMELGFQANENPPTLHLFDRYGARIDEVEFHPAYHRIMQRAKEHGLHSLTWTADRPGAQVVRSALYYLHNQFEAGTACPITMTHAAAPVFARFPDPGRRWLDRVLADAYDDRVIPPADKHGLTVGMGMTEKQGGSDVRTNTTEATATDRDGVFTLRGHKWFFSAPMCDLFLVLAQDDGGLSCFVLPRWTEAGERNAIDIQRLKNKLGDRSNASSEVEFRDTEAYRIGETGRGVATIIEMVSQTRLDCMLGSAGLMRQATVQAIHHARHREAFGQRLADAPLMQEVLADLALESEAAMAYAMRLARAFEGATAHETHLARLATPVGKYLICKAAPAAVNEAQECLGGGGYVEESILPRLYRQAPLNSIWEGSGNVQCLDLLRALAKSPDSIAALEAELAQAGGRHPAFDIHCEALGTRLKEKTIDPAGARALAGDIARGLQAAILLTGDAPWVGEAFCAARLAPRRPGAYGTAGLGDMAPALVERAAI</sequence>
<evidence type="ECO:0000259" key="5">
    <source>
        <dbReference type="Pfam" id="PF00441"/>
    </source>
</evidence>
<dbReference type="PANTHER" id="PTHR42707:SF3">
    <property type="entry name" value="ACYL-COA DEHYDROGENASE AIDB-RELATED"/>
    <property type="match status" value="1"/>
</dbReference>
<feature type="domain" description="Acyl-CoA dehydrogenase/oxidase C-terminal" evidence="5">
    <location>
        <begin position="306"/>
        <end position="459"/>
    </location>
</feature>
<keyword evidence="3 4" id="KW-0274">FAD</keyword>
<proteinExistence type="inferred from homology"/>
<dbReference type="Gene3D" id="2.40.110.20">
    <property type="match status" value="1"/>
</dbReference>
<dbReference type="RefSeq" id="WP_084188875.1">
    <property type="nucleotide sequence ID" value="NZ_APNK01000016.1"/>
</dbReference>
<dbReference type="InterPro" id="IPR052904">
    <property type="entry name" value="Acyl-CoA_dehydrogenase-like"/>
</dbReference>
<comment type="caution">
    <text evidence="8">The sequence shown here is derived from an EMBL/GenBank/DDBJ whole genome shotgun (WGS) entry which is preliminary data.</text>
</comment>
<gene>
    <name evidence="8" type="ORF">C41B8_11403</name>
</gene>
<evidence type="ECO:0000313" key="9">
    <source>
        <dbReference type="Proteomes" id="UP000028302"/>
    </source>
</evidence>
<evidence type="ECO:0000259" key="6">
    <source>
        <dbReference type="Pfam" id="PF02770"/>
    </source>
</evidence>
<comment type="cofactor">
    <cofactor evidence="4">
        <name>FAD</name>
        <dbReference type="ChEBI" id="CHEBI:57692"/>
    </cofactor>
</comment>
<dbReference type="AlphaFoldDB" id="A0A084IKF8"/>
<evidence type="ECO:0000259" key="7">
    <source>
        <dbReference type="Pfam" id="PF18158"/>
    </source>
</evidence>
<keyword evidence="4" id="KW-0560">Oxidoreductase</keyword>
<evidence type="ECO:0000256" key="2">
    <source>
        <dbReference type="ARBA" id="ARBA00022630"/>
    </source>
</evidence>
<keyword evidence="2 4" id="KW-0285">Flavoprotein</keyword>
<protein>
    <submittedName>
        <fullName evidence="8">Acyl-CoA dehydrogenase</fullName>
    </submittedName>
</protein>
<reference evidence="8 9" key="1">
    <citation type="submission" date="2013-03" db="EMBL/GenBank/DDBJ databases">
        <title>Salinisphaera hydrothermalis C41B8 Genome Sequencing.</title>
        <authorList>
            <person name="Li C."/>
            <person name="Lai Q."/>
            <person name="Shao Z."/>
        </authorList>
    </citation>
    <scope>NUCLEOTIDE SEQUENCE [LARGE SCALE GENOMIC DNA]</scope>
    <source>
        <strain evidence="8 9">C41B8</strain>
    </source>
</reference>
<feature type="domain" description="Adaptive response protein AidB N-terminal" evidence="7">
    <location>
        <begin position="33"/>
        <end position="186"/>
    </location>
</feature>
<dbReference type="Pfam" id="PF02770">
    <property type="entry name" value="Acyl-CoA_dh_M"/>
    <property type="match status" value="1"/>
</dbReference>
<organism evidence="8 9">
    <name type="scientific">Salinisphaera hydrothermalis (strain C41B8)</name>
    <dbReference type="NCBI Taxonomy" id="1304275"/>
    <lineage>
        <taxon>Bacteria</taxon>
        <taxon>Pseudomonadati</taxon>
        <taxon>Pseudomonadota</taxon>
        <taxon>Gammaproteobacteria</taxon>
        <taxon>Salinisphaerales</taxon>
        <taxon>Salinisphaeraceae</taxon>
        <taxon>Salinisphaera</taxon>
    </lineage>
</organism>
<evidence type="ECO:0000313" key="8">
    <source>
        <dbReference type="EMBL" id="KEZ77192.1"/>
    </source>
</evidence>
<evidence type="ECO:0000256" key="3">
    <source>
        <dbReference type="ARBA" id="ARBA00022827"/>
    </source>
</evidence>
<dbReference type="Gene3D" id="6.10.250.600">
    <property type="match status" value="1"/>
</dbReference>
<evidence type="ECO:0000256" key="4">
    <source>
        <dbReference type="RuleBase" id="RU362125"/>
    </source>
</evidence>
<dbReference type="Pfam" id="PF18158">
    <property type="entry name" value="AidB_N"/>
    <property type="match status" value="1"/>
</dbReference>
<dbReference type="GO" id="GO:0003995">
    <property type="term" value="F:acyl-CoA dehydrogenase activity"/>
    <property type="evidence" value="ECO:0007669"/>
    <property type="project" value="TreeGrafter"/>
</dbReference>
<feature type="domain" description="Acyl-CoA oxidase/dehydrogenase middle" evidence="6">
    <location>
        <begin position="202"/>
        <end position="296"/>
    </location>
</feature>
<dbReference type="Proteomes" id="UP000028302">
    <property type="component" value="Unassembled WGS sequence"/>
</dbReference>
<keyword evidence="9" id="KW-1185">Reference proteome</keyword>
<dbReference type="InterPro" id="IPR041504">
    <property type="entry name" value="AidB_N"/>
</dbReference>
<dbReference type="eggNOG" id="COG1960">
    <property type="taxonomic scope" value="Bacteria"/>
</dbReference>
<dbReference type="PATRIC" id="fig|1304275.5.peg.2325"/>
<dbReference type="EMBL" id="APNK01000016">
    <property type="protein sequence ID" value="KEZ77192.1"/>
    <property type="molecule type" value="Genomic_DNA"/>
</dbReference>
<dbReference type="InterPro" id="IPR009075">
    <property type="entry name" value="AcylCo_DH/oxidase_C"/>
</dbReference>
<accession>A0A084IKF8</accession>
<dbReference type="InterPro" id="IPR036250">
    <property type="entry name" value="AcylCo_DH-like_C"/>
</dbReference>
<dbReference type="OrthoDB" id="9771038at2"/>